<comment type="caution">
    <text evidence="5">The sequence shown here is derived from an EMBL/GenBank/DDBJ whole genome shotgun (WGS) entry which is preliminary data.</text>
</comment>
<dbReference type="AlphaFoldDB" id="A0A1B7TGJ3"/>
<dbReference type="EMBL" id="LXPE01000006">
    <property type="protein sequence ID" value="OBA27862.1"/>
    <property type="molecule type" value="Genomic_DNA"/>
</dbReference>
<dbReference type="PANTHER" id="PTHR12483:SF115">
    <property type="entry name" value="COPPER TRANSPORT PROTEIN"/>
    <property type="match status" value="1"/>
</dbReference>
<keyword evidence="2 4" id="KW-1133">Transmembrane helix</keyword>
<reference evidence="6" key="1">
    <citation type="journal article" date="2016" name="Proc. Natl. Acad. Sci. U.S.A.">
        <title>Comparative genomics of biotechnologically important yeasts.</title>
        <authorList>
            <person name="Riley R."/>
            <person name="Haridas S."/>
            <person name="Wolfe K.H."/>
            <person name="Lopes M.R."/>
            <person name="Hittinger C.T."/>
            <person name="Goeker M."/>
            <person name="Salamov A.A."/>
            <person name="Wisecaver J.H."/>
            <person name="Long T.M."/>
            <person name="Calvey C.H."/>
            <person name="Aerts A.L."/>
            <person name="Barry K.W."/>
            <person name="Choi C."/>
            <person name="Clum A."/>
            <person name="Coughlan A.Y."/>
            <person name="Deshpande S."/>
            <person name="Douglass A.P."/>
            <person name="Hanson S.J."/>
            <person name="Klenk H.-P."/>
            <person name="LaButti K.M."/>
            <person name="Lapidus A."/>
            <person name="Lindquist E.A."/>
            <person name="Lipzen A.M."/>
            <person name="Meier-Kolthoff J.P."/>
            <person name="Ohm R.A."/>
            <person name="Otillar R.P."/>
            <person name="Pangilinan J.L."/>
            <person name="Peng Y."/>
            <person name="Rokas A."/>
            <person name="Rosa C.A."/>
            <person name="Scheuner C."/>
            <person name="Sibirny A.A."/>
            <person name="Slot J.C."/>
            <person name="Stielow J.B."/>
            <person name="Sun H."/>
            <person name="Kurtzman C.P."/>
            <person name="Blackwell M."/>
            <person name="Grigoriev I.V."/>
            <person name="Jeffries T.W."/>
        </authorList>
    </citation>
    <scope>NUCLEOTIDE SEQUENCE [LARGE SCALE GENOMIC DNA]</scope>
    <source>
        <strain evidence="6">NRRL Y-1626</strain>
    </source>
</reference>
<proteinExistence type="inferred from homology"/>
<name>A0A1B7TGJ3_9ASCO</name>
<comment type="similarity">
    <text evidence="4">Belongs to the copper transporter (Ctr) (TC 1.A.56) family. SLC31A subfamily.</text>
</comment>
<keyword evidence="4" id="KW-0187">Copper transport</keyword>
<accession>A0A1B7TGJ3</accession>
<keyword evidence="3 4" id="KW-0472">Membrane</keyword>
<evidence type="ECO:0000313" key="5">
    <source>
        <dbReference type="EMBL" id="OBA27862.1"/>
    </source>
</evidence>
<keyword evidence="4" id="KW-0186">Copper</keyword>
<dbReference type="PANTHER" id="PTHR12483">
    <property type="entry name" value="SOLUTE CARRIER FAMILY 31 COPPER TRANSPORTERS"/>
    <property type="match status" value="1"/>
</dbReference>
<dbReference type="GO" id="GO:0005375">
    <property type="term" value="F:copper ion transmembrane transporter activity"/>
    <property type="evidence" value="ECO:0007669"/>
    <property type="project" value="UniProtKB-UniRule"/>
</dbReference>
<sequence>DMPSDMCSMSMLFTWQYKNTCIITSKWHIRTKLQMLVSCILIFFSSYFYEYFKMKFSQYKLRKNINGDYEDNKNNSARKYESLIYGFQVFYSFMLMLVFMTYNGWLMASMTLGAIAGYYKYSGTTTSLASSLACH</sequence>
<evidence type="ECO:0000256" key="1">
    <source>
        <dbReference type="ARBA" id="ARBA00022692"/>
    </source>
</evidence>
<protein>
    <recommendedName>
        <fullName evidence="4">Copper transport protein</fullName>
    </recommendedName>
</protein>
<keyword evidence="4" id="KW-0406">Ion transport</keyword>
<dbReference type="Proteomes" id="UP000092321">
    <property type="component" value="Unassembled WGS sequence"/>
</dbReference>
<feature type="non-terminal residue" evidence="5">
    <location>
        <position position="1"/>
    </location>
</feature>
<organism evidence="5 6">
    <name type="scientific">Hanseniaspora valbyensis NRRL Y-1626</name>
    <dbReference type="NCBI Taxonomy" id="766949"/>
    <lineage>
        <taxon>Eukaryota</taxon>
        <taxon>Fungi</taxon>
        <taxon>Dikarya</taxon>
        <taxon>Ascomycota</taxon>
        <taxon>Saccharomycotina</taxon>
        <taxon>Saccharomycetes</taxon>
        <taxon>Saccharomycodales</taxon>
        <taxon>Saccharomycodaceae</taxon>
        <taxon>Hanseniaspora</taxon>
    </lineage>
</organism>
<feature type="transmembrane region" description="Helical" evidence="4">
    <location>
        <begin position="83"/>
        <end position="102"/>
    </location>
</feature>
<dbReference type="InterPro" id="IPR007274">
    <property type="entry name" value="Cop_transporter"/>
</dbReference>
<gene>
    <name evidence="5" type="ORF">HANVADRAFT_12405</name>
</gene>
<feature type="transmembrane region" description="Helical" evidence="4">
    <location>
        <begin position="33"/>
        <end position="52"/>
    </location>
</feature>
<keyword evidence="6" id="KW-1185">Reference proteome</keyword>
<evidence type="ECO:0000256" key="2">
    <source>
        <dbReference type="ARBA" id="ARBA00022989"/>
    </source>
</evidence>
<dbReference type="OrthoDB" id="161814at2759"/>
<dbReference type="GO" id="GO:0000329">
    <property type="term" value="C:fungal-type vacuole membrane"/>
    <property type="evidence" value="ECO:0007669"/>
    <property type="project" value="TreeGrafter"/>
</dbReference>
<dbReference type="Pfam" id="PF04145">
    <property type="entry name" value="Ctr"/>
    <property type="match status" value="2"/>
</dbReference>
<keyword evidence="4" id="KW-0813">Transport</keyword>
<evidence type="ECO:0000256" key="4">
    <source>
        <dbReference type="RuleBase" id="RU367022"/>
    </source>
</evidence>
<feature type="non-terminal residue" evidence="5">
    <location>
        <position position="135"/>
    </location>
</feature>
<evidence type="ECO:0000313" key="6">
    <source>
        <dbReference type="Proteomes" id="UP000092321"/>
    </source>
</evidence>
<evidence type="ECO:0000256" key="3">
    <source>
        <dbReference type="ARBA" id="ARBA00023136"/>
    </source>
</evidence>
<keyword evidence="1 4" id="KW-0812">Transmembrane</keyword>
<comment type="subcellular location">
    <subcellularLocation>
        <location evidence="4">Membrane</location>
        <topology evidence="4">Multi-pass membrane protein</topology>
    </subcellularLocation>
</comment>